<sequence length="45" mass="4870">MVRHAETPPFVVLVDGYQARDAPRALPPPGRRHHEPGGATANDGR</sequence>
<proteinExistence type="predicted"/>
<name>A0A0K8P246_PISS1</name>
<evidence type="ECO:0000313" key="3">
    <source>
        <dbReference type="Proteomes" id="UP000037660"/>
    </source>
</evidence>
<feature type="region of interest" description="Disordered" evidence="1">
    <location>
        <begin position="16"/>
        <end position="45"/>
    </location>
</feature>
<dbReference type="Proteomes" id="UP000037660">
    <property type="component" value="Unassembled WGS sequence"/>
</dbReference>
<accession>A0A0K8P246</accession>
<dbReference type="AlphaFoldDB" id="A0A0K8P246"/>
<organism evidence="2 3">
    <name type="scientific">Piscinibacter sakaiensis</name>
    <name type="common">Ideonella sakaiensis</name>
    <dbReference type="NCBI Taxonomy" id="1547922"/>
    <lineage>
        <taxon>Bacteria</taxon>
        <taxon>Pseudomonadati</taxon>
        <taxon>Pseudomonadota</taxon>
        <taxon>Betaproteobacteria</taxon>
        <taxon>Burkholderiales</taxon>
        <taxon>Sphaerotilaceae</taxon>
        <taxon>Piscinibacter</taxon>
    </lineage>
</organism>
<evidence type="ECO:0000256" key="1">
    <source>
        <dbReference type="SAM" id="MobiDB-lite"/>
    </source>
</evidence>
<reference evidence="3" key="1">
    <citation type="submission" date="2015-07" db="EMBL/GenBank/DDBJ databases">
        <title>Discovery of a poly(ethylene terephthalate assimilation.</title>
        <authorList>
            <person name="Yoshida S."/>
            <person name="Hiraga K."/>
            <person name="Takehana T."/>
            <person name="Taniguchi I."/>
            <person name="Yamaji H."/>
            <person name="Maeda Y."/>
            <person name="Toyohara K."/>
            <person name="Miyamoto K."/>
            <person name="Kimura Y."/>
            <person name="Oda K."/>
        </authorList>
    </citation>
    <scope>NUCLEOTIDE SEQUENCE [LARGE SCALE GENOMIC DNA]</scope>
    <source>
        <strain evidence="3">NBRC 110686 / TISTR 2288 / 201-F6</strain>
    </source>
</reference>
<keyword evidence="3" id="KW-1185">Reference proteome</keyword>
<protein>
    <submittedName>
        <fullName evidence="2">Uncharacterized protein</fullName>
    </submittedName>
</protein>
<reference evidence="2 3" key="2">
    <citation type="journal article" date="2016" name="Science">
        <title>A bacterium that degrades and assimilates poly(ethylene terephthalate).</title>
        <authorList>
            <person name="Yoshida S."/>
            <person name="Hiraga K."/>
            <person name="Takehana T."/>
            <person name="Taniguchi I."/>
            <person name="Yamaji H."/>
            <person name="Maeda Y."/>
            <person name="Toyohara K."/>
            <person name="Miyamoto K."/>
            <person name="Kimura Y."/>
            <person name="Oda K."/>
        </authorList>
    </citation>
    <scope>NUCLEOTIDE SEQUENCE [LARGE SCALE GENOMIC DNA]</scope>
    <source>
        <strain evidence="3">NBRC 110686 / TISTR 2288 / 201-F6</strain>
    </source>
</reference>
<evidence type="ECO:0000313" key="2">
    <source>
        <dbReference type="EMBL" id="GAP36240.1"/>
    </source>
</evidence>
<comment type="caution">
    <text evidence="2">The sequence shown here is derived from an EMBL/GenBank/DDBJ whole genome shotgun (WGS) entry which is preliminary data.</text>
</comment>
<dbReference type="EMBL" id="BBYR01000033">
    <property type="protein sequence ID" value="GAP36240.1"/>
    <property type="molecule type" value="Genomic_DNA"/>
</dbReference>
<gene>
    <name evidence="2" type="ORF">ISF6_2080</name>
</gene>